<accession>A0A914XEF6</accession>
<reference evidence="3" key="1">
    <citation type="submission" date="2022-11" db="UniProtKB">
        <authorList>
            <consortium name="WormBaseParasite"/>
        </authorList>
    </citation>
    <scope>IDENTIFICATION</scope>
</reference>
<evidence type="ECO:0000313" key="2">
    <source>
        <dbReference type="Proteomes" id="UP000887566"/>
    </source>
</evidence>
<sequence>MESSHLQVDDFVTVHSRSANRQPTARPDLAYTLPGSASSNGRESGARYRSALGQRRDATASNLANNEERDWSVSGQVAINDSGRSAAQTRSVSTAGRYGIFKIESTVGLGDADVCVRGGVPAAVDQRPRHGPTTAPIDGPRSLPALPPPPSTMHGRPTAPHRVEPPPAADPTANSILHSSILKPRAGSAGRVHSPVARGGRRSFLVVGATTQHSRGEGRGGGPSHLRGGHYRHWMGVTEPALSAGRKSVTGTEAIIAGGGGRKKRRIRAFLCSLVYFSTRGQAFLVASPPTHSTDPITAIDFRLLADVDIVQLFTDLPFANISD</sequence>
<proteinExistence type="predicted"/>
<organism evidence="2 3">
    <name type="scientific">Plectus sambesii</name>
    <dbReference type="NCBI Taxonomy" id="2011161"/>
    <lineage>
        <taxon>Eukaryota</taxon>
        <taxon>Metazoa</taxon>
        <taxon>Ecdysozoa</taxon>
        <taxon>Nematoda</taxon>
        <taxon>Chromadorea</taxon>
        <taxon>Plectida</taxon>
        <taxon>Plectina</taxon>
        <taxon>Plectoidea</taxon>
        <taxon>Plectidae</taxon>
        <taxon>Plectus</taxon>
    </lineage>
</organism>
<evidence type="ECO:0000313" key="3">
    <source>
        <dbReference type="WBParaSite" id="PSAMB.scaffold8135size6575.g31021.t1"/>
    </source>
</evidence>
<keyword evidence="2" id="KW-1185">Reference proteome</keyword>
<dbReference type="Proteomes" id="UP000887566">
    <property type="component" value="Unplaced"/>
</dbReference>
<evidence type="ECO:0000256" key="1">
    <source>
        <dbReference type="SAM" id="MobiDB-lite"/>
    </source>
</evidence>
<feature type="region of interest" description="Disordered" evidence="1">
    <location>
        <begin position="123"/>
        <end position="168"/>
    </location>
</feature>
<dbReference type="AlphaFoldDB" id="A0A914XEF6"/>
<protein>
    <submittedName>
        <fullName evidence="3">Uncharacterized protein</fullName>
    </submittedName>
</protein>
<dbReference type="WBParaSite" id="PSAMB.scaffold8135size6575.g31021.t1">
    <property type="protein sequence ID" value="PSAMB.scaffold8135size6575.g31021.t1"/>
    <property type="gene ID" value="PSAMB.scaffold8135size6575.g31021"/>
</dbReference>
<feature type="region of interest" description="Disordered" evidence="1">
    <location>
        <begin position="1"/>
        <end position="67"/>
    </location>
</feature>
<name>A0A914XEF6_9BILA</name>